<dbReference type="SUPFAM" id="SSF52096">
    <property type="entry name" value="ClpP/crotonase"/>
    <property type="match status" value="1"/>
</dbReference>
<comment type="similarity">
    <text evidence="1">Belongs to the peptidase S49 family.</text>
</comment>
<dbReference type="GO" id="GO:0008236">
    <property type="term" value="F:serine-type peptidase activity"/>
    <property type="evidence" value="ECO:0007669"/>
    <property type="project" value="UniProtKB-KW"/>
</dbReference>
<reference evidence="6 7" key="2">
    <citation type="submission" date="2018-05" db="EMBL/GenBank/DDBJ databases">
        <authorList>
            <person name="Lanie J.A."/>
            <person name="Ng W.-L."/>
            <person name="Kazmierczak K.M."/>
            <person name="Andrzejewski T.M."/>
            <person name="Davidsen T.M."/>
            <person name="Wayne K.J."/>
            <person name="Tettelin H."/>
            <person name="Glass J.I."/>
            <person name="Rusch D."/>
            <person name="Podicherti R."/>
            <person name="Tsui H.-C.T."/>
            <person name="Winkler M.E."/>
        </authorList>
    </citation>
    <scope>NUCLEOTIDE SEQUENCE [LARGE SCALE GENOMIC DNA]</scope>
    <source>
        <strain evidence="6 7">YBY</strain>
    </source>
</reference>
<evidence type="ECO:0000313" key="7">
    <source>
        <dbReference type="Proteomes" id="UP000245216"/>
    </source>
</evidence>
<dbReference type="Proteomes" id="UP000245216">
    <property type="component" value="Unassembled WGS sequence"/>
</dbReference>
<dbReference type="GO" id="GO:0006508">
    <property type="term" value="P:proteolysis"/>
    <property type="evidence" value="ECO:0007669"/>
    <property type="project" value="UniProtKB-KW"/>
</dbReference>
<dbReference type="CDD" id="cd07022">
    <property type="entry name" value="S49_Sppa_36K_type"/>
    <property type="match status" value="1"/>
</dbReference>
<gene>
    <name evidence="6" type="ORF">DF183_14615</name>
</gene>
<evidence type="ECO:0000256" key="3">
    <source>
        <dbReference type="ARBA" id="ARBA00022801"/>
    </source>
</evidence>
<keyword evidence="4" id="KW-0720">Serine protease</keyword>
<dbReference type="InterPro" id="IPR033855">
    <property type="entry name" value="Protein_C"/>
</dbReference>
<dbReference type="InterPro" id="IPR029045">
    <property type="entry name" value="ClpP/crotonase-like_dom_sf"/>
</dbReference>
<keyword evidence="3" id="KW-0378">Hydrolase</keyword>
<sequence>MKNHHRLISLIFNTPQLIREDVLDLGVHWANQAMNLNIVNIQGATQMQSEAAAPQMASPSERRLQAAQDTGVYVLPVHGVLVSRNTHLDPCYSMTSYEEIRGMLNAALNDPSVEHVVLDIDSPGGSTLGCFELVDDIYAARAIKPITAISNFGAYSAGFAIASAASSLIVSRSSGVGSVGVIARHVDLSKRHEQQGIKITSVFAGARKDDLASHAPLTEAAEQWLTDLVNDHYETFTSIVARNRGMSVASVKETEAGVFFGQKAVDLGFADSVESPQAAVNRIAAEVAQLRAVSKKSVSVASRAAAMEIQNTI</sequence>
<dbReference type="Gene3D" id="6.20.330.10">
    <property type="match status" value="1"/>
</dbReference>
<proteinExistence type="inferred from homology"/>
<dbReference type="Gene3D" id="3.90.226.10">
    <property type="entry name" value="2-enoyl-CoA Hydratase, Chain A, domain 1"/>
    <property type="match status" value="1"/>
</dbReference>
<evidence type="ECO:0000256" key="1">
    <source>
        <dbReference type="ARBA" id="ARBA00008683"/>
    </source>
</evidence>
<dbReference type="AlphaFoldDB" id="A0A2U2BGB7"/>
<dbReference type="PANTHER" id="PTHR33209:SF1">
    <property type="entry name" value="PEPTIDASE S49 DOMAIN-CONTAINING PROTEIN"/>
    <property type="match status" value="1"/>
</dbReference>
<dbReference type="PANTHER" id="PTHR33209">
    <property type="entry name" value="PROTEASE 4"/>
    <property type="match status" value="1"/>
</dbReference>
<evidence type="ECO:0000259" key="5">
    <source>
        <dbReference type="Pfam" id="PF01343"/>
    </source>
</evidence>
<dbReference type="RefSeq" id="WP_109089438.1">
    <property type="nucleotide sequence ID" value="NZ_QEXO01000004.1"/>
</dbReference>
<dbReference type="EMBL" id="QEXO01000004">
    <property type="protein sequence ID" value="PWE13064.1"/>
    <property type="molecule type" value="Genomic_DNA"/>
</dbReference>
<dbReference type="InterPro" id="IPR002142">
    <property type="entry name" value="Peptidase_S49"/>
</dbReference>
<keyword evidence="2" id="KW-0645">Protease</keyword>
<accession>A0A2U2BGB7</accession>
<evidence type="ECO:0000256" key="2">
    <source>
        <dbReference type="ARBA" id="ARBA00022670"/>
    </source>
</evidence>
<reference evidence="6 7" key="1">
    <citation type="submission" date="2018-05" db="EMBL/GenBank/DDBJ databases">
        <title>Genome Sequence of an Efficient Indole-Degrading Bacterium, Alcaligenes sp.YBY.</title>
        <authorList>
            <person name="Yang B."/>
        </authorList>
    </citation>
    <scope>NUCLEOTIDE SEQUENCE [LARGE SCALE GENOMIC DNA]</scope>
    <source>
        <strain evidence="6 7">YBY</strain>
    </source>
</reference>
<protein>
    <submittedName>
        <fullName evidence="6">Capsid protein</fullName>
    </submittedName>
</protein>
<feature type="domain" description="Peptidase S49" evidence="5">
    <location>
        <begin position="141"/>
        <end position="287"/>
    </location>
</feature>
<name>A0A2U2BGB7_ALCFA</name>
<organism evidence="6 7">
    <name type="scientific">Alcaligenes faecalis</name>
    <dbReference type="NCBI Taxonomy" id="511"/>
    <lineage>
        <taxon>Bacteria</taxon>
        <taxon>Pseudomonadati</taxon>
        <taxon>Pseudomonadota</taxon>
        <taxon>Betaproteobacteria</taxon>
        <taxon>Burkholderiales</taxon>
        <taxon>Alcaligenaceae</taxon>
        <taxon>Alcaligenes</taxon>
    </lineage>
</organism>
<evidence type="ECO:0000313" key="6">
    <source>
        <dbReference type="EMBL" id="PWE13064.1"/>
    </source>
</evidence>
<dbReference type="Pfam" id="PF01343">
    <property type="entry name" value="Peptidase_S49"/>
    <property type="match status" value="1"/>
</dbReference>
<comment type="caution">
    <text evidence="6">The sequence shown here is derived from an EMBL/GenBank/DDBJ whole genome shotgun (WGS) entry which is preliminary data.</text>
</comment>
<evidence type="ECO:0000256" key="4">
    <source>
        <dbReference type="ARBA" id="ARBA00022825"/>
    </source>
</evidence>